<keyword evidence="4" id="KW-1133">Transmembrane helix</keyword>
<evidence type="ECO:0000259" key="6">
    <source>
        <dbReference type="Pfam" id="PF01094"/>
    </source>
</evidence>
<name>A0A834V174_MARMO</name>
<dbReference type="FunFam" id="3.40.50.2300:FF:000220">
    <property type="entry name" value="Glutamate receptor, ionotropic, delta 1"/>
    <property type="match status" value="1"/>
</dbReference>
<evidence type="ECO:0000313" key="7">
    <source>
        <dbReference type="EMBL" id="KAF7479547.1"/>
    </source>
</evidence>
<dbReference type="InterPro" id="IPR028082">
    <property type="entry name" value="Peripla_BP_I"/>
</dbReference>
<reference evidence="7" key="1">
    <citation type="submission" date="2020-08" db="EMBL/GenBank/DDBJ databases">
        <authorList>
            <person name="Shumante A."/>
            <person name="Zimin A.V."/>
            <person name="Puiu D."/>
            <person name="Salzberg S.L."/>
        </authorList>
    </citation>
    <scope>NUCLEOTIDE SEQUENCE</scope>
    <source>
        <strain evidence="7">WC2-LM</strain>
        <tissue evidence="7">Liver</tissue>
    </source>
</reference>
<protein>
    <recommendedName>
        <fullName evidence="6">Receptor ligand binding region domain-containing protein</fullName>
    </recommendedName>
</protein>
<keyword evidence="5" id="KW-0472">Membrane</keyword>
<dbReference type="AlphaFoldDB" id="A0A834V174"/>
<gene>
    <name evidence="7" type="ORF">GHT09_009239</name>
</gene>
<organism evidence="7 8">
    <name type="scientific">Marmota monax</name>
    <name type="common">Woodchuck</name>
    <dbReference type="NCBI Taxonomy" id="9995"/>
    <lineage>
        <taxon>Eukaryota</taxon>
        <taxon>Metazoa</taxon>
        <taxon>Chordata</taxon>
        <taxon>Craniata</taxon>
        <taxon>Vertebrata</taxon>
        <taxon>Euteleostomi</taxon>
        <taxon>Mammalia</taxon>
        <taxon>Eutheria</taxon>
        <taxon>Euarchontoglires</taxon>
        <taxon>Glires</taxon>
        <taxon>Rodentia</taxon>
        <taxon>Sciuromorpha</taxon>
        <taxon>Sciuridae</taxon>
        <taxon>Xerinae</taxon>
        <taxon>Marmotini</taxon>
        <taxon>Marmota</taxon>
    </lineage>
</organism>
<sequence>MTAKRLVRELCQVLKESWEGRTEEQQSTDQGSGIKEMRPYPLLIFQLSQAHLATHPRCFYRLPGKVHELMEISDPEILDLVHSALGRMTVVRQIFPSAKDNQKCMRNNHRISSLLCDPQEGYLQMLQISNLYLYDSVLMLANAFHRKLEDRKWHSMASLNCIRKSTKPWNGGRSMLDTIKKGHITGLTGVMEFREDSSNPYVQFEILGTTYSETFGKDMRKAISFGFSAIAFVIFHPET</sequence>
<dbReference type="Pfam" id="PF01094">
    <property type="entry name" value="ANF_receptor"/>
    <property type="match status" value="1"/>
</dbReference>
<dbReference type="EMBL" id="WJEC01001146">
    <property type="protein sequence ID" value="KAF7479547.1"/>
    <property type="molecule type" value="Genomic_DNA"/>
</dbReference>
<dbReference type="SUPFAM" id="SSF53822">
    <property type="entry name" value="Periplasmic binding protein-like I"/>
    <property type="match status" value="1"/>
</dbReference>
<evidence type="ECO:0000313" key="8">
    <source>
        <dbReference type="Proteomes" id="UP000662637"/>
    </source>
</evidence>
<keyword evidence="2" id="KW-0812">Transmembrane</keyword>
<comment type="caution">
    <text evidence="7">The sequence shown here is derived from an EMBL/GenBank/DDBJ whole genome shotgun (WGS) entry which is preliminary data.</text>
</comment>
<proteinExistence type="predicted"/>
<keyword evidence="3" id="KW-0732">Signal</keyword>
<evidence type="ECO:0000256" key="3">
    <source>
        <dbReference type="ARBA" id="ARBA00022729"/>
    </source>
</evidence>
<evidence type="ECO:0000256" key="4">
    <source>
        <dbReference type="ARBA" id="ARBA00022989"/>
    </source>
</evidence>
<accession>A0A834V174</accession>
<evidence type="ECO:0000256" key="5">
    <source>
        <dbReference type="ARBA" id="ARBA00023136"/>
    </source>
</evidence>
<comment type="subcellular location">
    <subcellularLocation>
        <location evidence="1">Membrane</location>
    </subcellularLocation>
</comment>
<evidence type="ECO:0000256" key="2">
    <source>
        <dbReference type="ARBA" id="ARBA00022692"/>
    </source>
</evidence>
<dbReference type="GO" id="GO:0016020">
    <property type="term" value="C:membrane"/>
    <property type="evidence" value="ECO:0007669"/>
    <property type="project" value="UniProtKB-SubCell"/>
</dbReference>
<dbReference type="Proteomes" id="UP000662637">
    <property type="component" value="Unassembled WGS sequence"/>
</dbReference>
<dbReference type="Gene3D" id="3.40.50.2300">
    <property type="match status" value="2"/>
</dbReference>
<feature type="domain" description="Receptor ligand binding region" evidence="6">
    <location>
        <begin position="76"/>
        <end position="210"/>
    </location>
</feature>
<evidence type="ECO:0000256" key="1">
    <source>
        <dbReference type="ARBA" id="ARBA00004370"/>
    </source>
</evidence>
<dbReference type="InterPro" id="IPR001828">
    <property type="entry name" value="ANF_lig-bd_rcpt"/>
</dbReference>